<keyword evidence="6" id="KW-1185">Reference proteome</keyword>
<evidence type="ECO:0000256" key="2">
    <source>
        <dbReference type="ARBA" id="ARBA00023125"/>
    </source>
</evidence>
<dbReference type="SUPFAM" id="SSF46785">
    <property type="entry name" value="Winged helix' DNA-binding domain"/>
    <property type="match status" value="1"/>
</dbReference>
<dbReference type="InterPro" id="IPR011663">
    <property type="entry name" value="UTRA"/>
</dbReference>
<keyword evidence="3" id="KW-0804">Transcription</keyword>
<evidence type="ECO:0000259" key="4">
    <source>
        <dbReference type="PROSITE" id="PS50949"/>
    </source>
</evidence>
<dbReference type="PROSITE" id="PS50949">
    <property type="entry name" value="HTH_GNTR"/>
    <property type="match status" value="1"/>
</dbReference>
<dbReference type="SMART" id="SM00866">
    <property type="entry name" value="UTRA"/>
    <property type="match status" value="1"/>
</dbReference>
<proteinExistence type="predicted"/>
<gene>
    <name evidence="5" type="ORF">PVK37_18180</name>
</gene>
<accession>A0ABY7ZI10</accession>
<reference evidence="5 6" key="1">
    <citation type="submission" date="2023-02" db="EMBL/GenBank/DDBJ databases">
        <authorList>
            <person name="Mo P."/>
        </authorList>
    </citation>
    <scope>NUCLEOTIDE SEQUENCE [LARGE SCALE GENOMIC DNA]</scope>
    <source>
        <strain evidence="5 6">HUAS 3</strain>
    </source>
</reference>
<dbReference type="EMBL" id="CP118615">
    <property type="protein sequence ID" value="WDZ82411.1"/>
    <property type="molecule type" value="Genomic_DNA"/>
</dbReference>
<feature type="domain" description="HTH gntR-type" evidence="4">
    <location>
        <begin position="9"/>
        <end position="77"/>
    </location>
</feature>
<dbReference type="InterPro" id="IPR028978">
    <property type="entry name" value="Chorismate_lyase_/UTRA_dom_sf"/>
</dbReference>
<name>A0ABY7ZI10_9ACTN</name>
<dbReference type="InterPro" id="IPR050679">
    <property type="entry name" value="Bact_HTH_transcr_reg"/>
</dbReference>
<dbReference type="InterPro" id="IPR036390">
    <property type="entry name" value="WH_DNA-bd_sf"/>
</dbReference>
<dbReference type="Pfam" id="PF07702">
    <property type="entry name" value="UTRA"/>
    <property type="match status" value="1"/>
</dbReference>
<evidence type="ECO:0000256" key="3">
    <source>
        <dbReference type="ARBA" id="ARBA00023163"/>
    </source>
</evidence>
<sequence>MSLNPADSRPLYQQLASTLRERIQSGDLDRGDRFPTESELTERYHVSRNTVRLALDVLRNEGLVVSQRGRGSFVRAEPALRYYASLTGSRKRRLEADRRRDTFSQQIEAQGKKARQVSTVETVPAEAEIAAHLHLSPGDPVAVRRRVMYADDQPLQLGDSYYPLPIVQNSKIMDPADIIEGTDQVLEDLGHTPVRYEDEITCRMPTAEEATKLHLGPATPVGRLLRTSFDQNDQPIEVYQVILPGDRHVLLYEVDAE</sequence>
<dbReference type="InterPro" id="IPR036388">
    <property type="entry name" value="WH-like_DNA-bd_sf"/>
</dbReference>
<evidence type="ECO:0000256" key="1">
    <source>
        <dbReference type="ARBA" id="ARBA00023015"/>
    </source>
</evidence>
<dbReference type="Pfam" id="PF00392">
    <property type="entry name" value="GntR"/>
    <property type="match status" value="1"/>
</dbReference>
<dbReference type="PANTHER" id="PTHR44846:SF17">
    <property type="entry name" value="GNTR-FAMILY TRANSCRIPTIONAL REGULATOR"/>
    <property type="match status" value="1"/>
</dbReference>
<dbReference type="InterPro" id="IPR000524">
    <property type="entry name" value="Tscrpt_reg_HTH_GntR"/>
</dbReference>
<evidence type="ECO:0000313" key="6">
    <source>
        <dbReference type="Proteomes" id="UP001219605"/>
    </source>
</evidence>
<protein>
    <submittedName>
        <fullName evidence="5">GntR family transcriptional regulator</fullName>
    </submittedName>
</protein>
<dbReference type="PRINTS" id="PR00035">
    <property type="entry name" value="HTHGNTR"/>
</dbReference>
<dbReference type="RefSeq" id="WP_275028649.1">
    <property type="nucleotide sequence ID" value="NZ_CP118615.1"/>
</dbReference>
<keyword evidence="2" id="KW-0238">DNA-binding</keyword>
<dbReference type="SUPFAM" id="SSF64288">
    <property type="entry name" value="Chorismate lyase-like"/>
    <property type="match status" value="1"/>
</dbReference>
<dbReference type="Proteomes" id="UP001219605">
    <property type="component" value="Chromosome"/>
</dbReference>
<dbReference type="SMART" id="SM00345">
    <property type="entry name" value="HTH_GNTR"/>
    <property type="match status" value="1"/>
</dbReference>
<evidence type="ECO:0000313" key="5">
    <source>
        <dbReference type="EMBL" id="WDZ82411.1"/>
    </source>
</evidence>
<dbReference type="Gene3D" id="1.10.10.10">
    <property type="entry name" value="Winged helix-like DNA-binding domain superfamily/Winged helix DNA-binding domain"/>
    <property type="match status" value="1"/>
</dbReference>
<organism evidence="5 6">
    <name type="scientific">Micromonospora cathayae</name>
    <dbReference type="NCBI Taxonomy" id="3028804"/>
    <lineage>
        <taxon>Bacteria</taxon>
        <taxon>Bacillati</taxon>
        <taxon>Actinomycetota</taxon>
        <taxon>Actinomycetes</taxon>
        <taxon>Micromonosporales</taxon>
        <taxon>Micromonosporaceae</taxon>
        <taxon>Micromonospora</taxon>
    </lineage>
</organism>
<dbReference type="PANTHER" id="PTHR44846">
    <property type="entry name" value="MANNOSYL-D-GLYCERATE TRANSPORT/METABOLISM SYSTEM REPRESSOR MNGR-RELATED"/>
    <property type="match status" value="1"/>
</dbReference>
<dbReference type="Gene3D" id="3.40.1410.10">
    <property type="entry name" value="Chorismate lyase-like"/>
    <property type="match status" value="1"/>
</dbReference>
<keyword evidence="1" id="KW-0805">Transcription regulation</keyword>
<dbReference type="CDD" id="cd07377">
    <property type="entry name" value="WHTH_GntR"/>
    <property type="match status" value="1"/>
</dbReference>